<dbReference type="Pfam" id="PF00535">
    <property type="entry name" value="Glycos_transf_2"/>
    <property type="match status" value="1"/>
</dbReference>
<keyword evidence="3" id="KW-1185">Reference proteome</keyword>
<dbReference type="Gene3D" id="3.90.550.10">
    <property type="entry name" value="Spore Coat Polysaccharide Biosynthesis Protein SpsA, Chain A"/>
    <property type="match status" value="1"/>
</dbReference>
<gene>
    <name evidence="2" type="ORF">CLV84_0955</name>
</gene>
<feature type="domain" description="Glycosyltransferase 2-like" evidence="1">
    <location>
        <begin position="7"/>
        <end position="170"/>
    </location>
</feature>
<dbReference type="InterPro" id="IPR001173">
    <property type="entry name" value="Glyco_trans_2-like"/>
</dbReference>
<dbReference type="CDD" id="cd00761">
    <property type="entry name" value="Glyco_tranf_GTA_type"/>
    <property type="match status" value="1"/>
</dbReference>
<evidence type="ECO:0000313" key="3">
    <source>
        <dbReference type="Proteomes" id="UP000237662"/>
    </source>
</evidence>
<dbReference type="Proteomes" id="UP000237662">
    <property type="component" value="Unassembled WGS sequence"/>
</dbReference>
<dbReference type="PANTHER" id="PTHR22916:SF3">
    <property type="entry name" value="UDP-GLCNAC:BETAGAL BETA-1,3-N-ACETYLGLUCOSAMINYLTRANSFERASE-LIKE PROTEIN 1"/>
    <property type="match status" value="1"/>
</dbReference>
<reference evidence="2 3" key="1">
    <citation type="submission" date="2018-02" db="EMBL/GenBank/DDBJ databases">
        <title>Genomic Encyclopedia of Archaeal and Bacterial Type Strains, Phase II (KMG-II): from individual species to whole genera.</title>
        <authorList>
            <person name="Goeker M."/>
        </authorList>
    </citation>
    <scope>NUCLEOTIDE SEQUENCE [LARGE SCALE GENOMIC DNA]</scope>
    <source>
        <strain evidence="2 3">DSM 29526</strain>
    </source>
</reference>
<dbReference type="PANTHER" id="PTHR22916">
    <property type="entry name" value="GLYCOSYLTRANSFERASE"/>
    <property type="match status" value="1"/>
</dbReference>
<dbReference type="OrthoDB" id="9815829at2"/>
<dbReference type="GO" id="GO:0016758">
    <property type="term" value="F:hexosyltransferase activity"/>
    <property type="evidence" value="ECO:0007669"/>
    <property type="project" value="UniProtKB-ARBA"/>
</dbReference>
<keyword evidence="2" id="KW-0808">Transferase</keyword>
<dbReference type="EMBL" id="PTJC01000005">
    <property type="protein sequence ID" value="PPK87993.1"/>
    <property type="molecule type" value="Genomic_DNA"/>
</dbReference>
<dbReference type="InterPro" id="IPR029044">
    <property type="entry name" value="Nucleotide-diphossugar_trans"/>
</dbReference>
<comment type="caution">
    <text evidence="2">The sequence shown here is derived from an EMBL/GenBank/DDBJ whole genome shotgun (WGS) entry which is preliminary data.</text>
</comment>
<organism evidence="2 3">
    <name type="scientific">Neolewinella xylanilytica</name>
    <dbReference type="NCBI Taxonomy" id="1514080"/>
    <lineage>
        <taxon>Bacteria</taxon>
        <taxon>Pseudomonadati</taxon>
        <taxon>Bacteroidota</taxon>
        <taxon>Saprospiria</taxon>
        <taxon>Saprospirales</taxon>
        <taxon>Lewinellaceae</taxon>
        <taxon>Neolewinella</taxon>
    </lineage>
</organism>
<sequence>MSGGLVSILVPVHNAAGYLSELIASVRAQTYGNWELLLVDDLSTDQSYALMQRAAAEDARVVALRNEQNRGPSATLNRAARQAGSDILFRLDADDTMEPQRLEKQLAFLDRHPQVGLLGSAYYETDAHGHIRGQHGSSVRESAELKAKFMFTNAMGHSTVVYRRAAFDRVGGYDESLRASLDYDLLARLSTVTECGFLPEPLVHYRTHAENITTTRREAQRTNAAAVQRYMLGHYGFTATPEALQIHRHVGVEPFVGDSAAYATFIRRARGWFAELDRQNLQLRAFEPAAFRRVLEEMHTGLYTRASCSLRLRDFGRTLTTDYGSLRPLPFLKQLAHSAKNGI</sequence>
<evidence type="ECO:0000313" key="2">
    <source>
        <dbReference type="EMBL" id="PPK87993.1"/>
    </source>
</evidence>
<evidence type="ECO:0000259" key="1">
    <source>
        <dbReference type="Pfam" id="PF00535"/>
    </source>
</evidence>
<protein>
    <submittedName>
        <fullName evidence="2">Glycosyl transferase family 2</fullName>
    </submittedName>
</protein>
<dbReference type="RefSeq" id="WP_104418571.1">
    <property type="nucleotide sequence ID" value="NZ_PTJC01000005.1"/>
</dbReference>
<name>A0A2S6I924_9BACT</name>
<dbReference type="AlphaFoldDB" id="A0A2S6I924"/>
<proteinExistence type="predicted"/>
<accession>A0A2S6I924</accession>
<dbReference type="SUPFAM" id="SSF53448">
    <property type="entry name" value="Nucleotide-diphospho-sugar transferases"/>
    <property type="match status" value="1"/>
</dbReference>